<dbReference type="InterPro" id="IPR016167">
    <property type="entry name" value="FAD-bd_PCMH_sub1"/>
</dbReference>
<dbReference type="AlphaFoldDB" id="A0A5N6ZYW7"/>
<dbReference type="EMBL" id="ML737714">
    <property type="protein sequence ID" value="KAE8362116.1"/>
    <property type="molecule type" value="Genomic_DNA"/>
</dbReference>
<keyword evidence="5" id="KW-0560">Oxidoreductase</keyword>
<dbReference type="OrthoDB" id="415825at2759"/>
<dbReference type="Gene3D" id="3.40.462.20">
    <property type="match status" value="1"/>
</dbReference>
<dbReference type="Proteomes" id="UP000326268">
    <property type="component" value="Unassembled WGS sequence"/>
</dbReference>
<dbReference type="GO" id="GO:0016491">
    <property type="term" value="F:oxidoreductase activity"/>
    <property type="evidence" value="ECO:0007669"/>
    <property type="project" value="UniProtKB-KW"/>
</dbReference>
<dbReference type="Pfam" id="PF08031">
    <property type="entry name" value="BBE"/>
    <property type="match status" value="1"/>
</dbReference>
<keyword evidence="4" id="KW-0274">FAD</keyword>
<dbReference type="RefSeq" id="XP_031925197.1">
    <property type="nucleotide sequence ID" value="XM_032074190.1"/>
</dbReference>
<evidence type="ECO:0000256" key="4">
    <source>
        <dbReference type="ARBA" id="ARBA00022827"/>
    </source>
</evidence>
<comment type="cofactor">
    <cofactor evidence="1">
        <name>FAD</name>
        <dbReference type="ChEBI" id="CHEBI:57692"/>
    </cofactor>
</comment>
<dbReference type="GeneID" id="43658636"/>
<evidence type="ECO:0000259" key="6">
    <source>
        <dbReference type="PROSITE" id="PS51387"/>
    </source>
</evidence>
<name>A0A5N6ZYW7_9EURO</name>
<dbReference type="InterPro" id="IPR006094">
    <property type="entry name" value="Oxid_FAD_bind_N"/>
</dbReference>
<dbReference type="InterPro" id="IPR016166">
    <property type="entry name" value="FAD-bd_PCMH"/>
</dbReference>
<dbReference type="SUPFAM" id="SSF55103">
    <property type="entry name" value="FAD-linked oxidases, C-terminal domain"/>
    <property type="match status" value="1"/>
</dbReference>
<dbReference type="InterPro" id="IPR012951">
    <property type="entry name" value="BBE"/>
</dbReference>
<reference evidence="7 8" key="1">
    <citation type="submission" date="2019-04" db="EMBL/GenBank/DDBJ databases">
        <title>Friends and foes A comparative genomics studyof 23 Aspergillus species from section Flavi.</title>
        <authorList>
            <consortium name="DOE Joint Genome Institute"/>
            <person name="Kjaerbolling I."/>
            <person name="Vesth T."/>
            <person name="Frisvad J.C."/>
            <person name="Nybo J.L."/>
            <person name="Theobald S."/>
            <person name="Kildgaard S."/>
            <person name="Isbrandt T."/>
            <person name="Kuo A."/>
            <person name="Sato A."/>
            <person name="Lyhne E.K."/>
            <person name="Kogle M.E."/>
            <person name="Wiebenga A."/>
            <person name="Kun R.S."/>
            <person name="Lubbers R.J."/>
            <person name="Makela M.R."/>
            <person name="Barry K."/>
            <person name="Chovatia M."/>
            <person name="Clum A."/>
            <person name="Daum C."/>
            <person name="Haridas S."/>
            <person name="He G."/>
            <person name="LaButti K."/>
            <person name="Lipzen A."/>
            <person name="Mondo S."/>
            <person name="Riley R."/>
            <person name="Salamov A."/>
            <person name="Simmons B.A."/>
            <person name="Magnuson J.K."/>
            <person name="Henrissat B."/>
            <person name="Mortensen U.H."/>
            <person name="Larsen T.O."/>
            <person name="Devries R.P."/>
            <person name="Grigoriev I.V."/>
            <person name="Machida M."/>
            <person name="Baker S.E."/>
            <person name="Andersen M.R."/>
        </authorList>
    </citation>
    <scope>NUCLEOTIDE SEQUENCE [LARGE SCALE GENOMIC DNA]</scope>
    <source>
        <strain evidence="7 8">CBS 763.97</strain>
    </source>
</reference>
<gene>
    <name evidence="7" type="ORF">BDV27DRAFT_166441</name>
</gene>
<dbReference type="Gene3D" id="3.30.465.10">
    <property type="match status" value="1"/>
</dbReference>
<accession>A0A5N6ZYW7</accession>
<dbReference type="PANTHER" id="PTHR42973:SF39">
    <property type="entry name" value="FAD-BINDING PCMH-TYPE DOMAIN-CONTAINING PROTEIN"/>
    <property type="match status" value="1"/>
</dbReference>
<evidence type="ECO:0000256" key="3">
    <source>
        <dbReference type="ARBA" id="ARBA00022630"/>
    </source>
</evidence>
<dbReference type="InterPro" id="IPR050416">
    <property type="entry name" value="FAD-linked_Oxidoreductase"/>
</dbReference>
<evidence type="ECO:0000313" key="7">
    <source>
        <dbReference type="EMBL" id="KAE8362116.1"/>
    </source>
</evidence>
<evidence type="ECO:0000256" key="1">
    <source>
        <dbReference type="ARBA" id="ARBA00001974"/>
    </source>
</evidence>
<evidence type="ECO:0000256" key="2">
    <source>
        <dbReference type="ARBA" id="ARBA00005466"/>
    </source>
</evidence>
<comment type="similarity">
    <text evidence="2">Belongs to the oxygen-dependent FAD-linked oxidoreductase family.</text>
</comment>
<dbReference type="GO" id="GO:0071949">
    <property type="term" value="F:FAD binding"/>
    <property type="evidence" value="ECO:0007669"/>
    <property type="project" value="InterPro"/>
</dbReference>
<keyword evidence="8" id="KW-1185">Reference proteome</keyword>
<keyword evidence="3" id="KW-0285">Flavoprotein</keyword>
<sequence>MTATSTSPAVTKLAAELRETLQESTVLTPDSDGYNESIKRWSDAVEKKAGIVVYVRSAEDISATILACRKHSISFVVSGGKHSSSGACSSEGGLVIDLAKMREVHVDSATNLVRVQGGCIWKDVDDTAFESGLAAVGGTVNHTGVAGLTLGGGYGWLSGRYGLVIDNLRAVQMVLADGTITTVSEENQPNLFWAVRGAGHAFGVAVEFTFQAHEQKNPVWAGQMAFPIDKLHTIIHFANNLVSTTNGDSGLIMGITAPPFTNHKPAVITNVFHNGSTTEALSIFQPLLDLQPIINSTKERPYNEVNGMMNHAVDYGGRKLSKSAVFQTPLRPEFVSDIILPELERFHATVPGGTRSILLFEFFKSDRWCEYSTSDMSFANRGPHQNLMVGPFWDRAEHDQAARNWSQAVSELAWLEIKRNQIDNGPAAKPAPTTEYGNYDHLAASPRRIFGANLERLIEIKQQYDPQNVFDKSYSLIRGHEEVGRAAIGVCQRQS</sequence>
<dbReference type="Gene3D" id="3.30.43.10">
    <property type="entry name" value="Uridine Diphospho-n-acetylenolpyruvylglucosamine Reductase, domain 2"/>
    <property type="match status" value="1"/>
</dbReference>
<proteinExistence type="inferred from homology"/>
<organism evidence="7 8">
    <name type="scientific">Aspergillus caelatus</name>
    <dbReference type="NCBI Taxonomy" id="61420"/>
    <lineage>
        <taxon>Eukaryota</taxon>
        <taxon>Fungi</taxon>
        <taxon>Dikarya</taxon>
        <taxon>Ascomycota</taxon>
        <taxon>Pezizomycotina</taxon>
        <taxon>Eurotiomycetes</taxon>
        <taxon>Eurotiomycetidae</taxon>
        <taxon>Eurotiales</taxon>
        <taxon>Aspergillaceae</taxon>
        <taxon>Aspergillus</taxon>
        <taxon>Aspergillus subgen. Circumdati</taxon>
    </lineage>
</organism>
<dbReference type="InterPro" id="IPR016164">
    <property type="entry name" value="FAD-linked_Oxase-like_C"/>
</dbReference>
<dbReference type="PROSITE" id="PS51387">
    <property type="entry name" value="FAD_PCMH"/>
    <property type="match status" value="1"/>
</dbReference>
<evidence type="ECO:0000313" key="8">
    <source>
        <dbReference type="Proteomes" id="UP000326268"/>
    </source>
</evidence>
<dbReference type="Pfam" id="PF01565">
    <property type="entry name" value="FAD_binding_4"/>
    <property type="match status" value="1"/>
</dbReference>
<dbReference type="PANTHER" id="PTHR42973">
    <property type="entry name" value="BINDING OXIDOREDUCTASE, PUTATIVE (AFU_ORTHOLOGUE AFUA_1G17690)-RELATED"/>
    <property type="match status" value="1"/>
</dbReference>
<dbReference type="InterPro" id="IPR036318">
    <property type="entry name" value="FAD-bd_PCMH-like_sf"/>
</dbReference>
<feature type="domain" description="FAD-binding PCMH-type" evidence="6">
    <location>
        <begin position="44"/>
        <end position="215"/>
    </location>
</feature>
<protein>
    <recommendedName>
        <fullName evidence="6">FAD-binding PCMH-type domain-containing protein</fullName>
    </recommendedName>
</protein>
<dbReference type="SUPFAM" id="SSF56176">
    <property type="entry name" value="FAD-binding/transporter-associated domain-like"/>
    <property type="match status" value="1"/>
</dbReference>
<dbReference type="InterPro" id="IPR016169">
    <property type="entry name" value="FAD-bd_PCMH_sub2"/>
</dbReference>
<evidence type="ECO:0000256" key="5">
    <source>
        <dbReference type="ARBA" id="ARBA00023002"/>
    </source>
</evidence>